<evidence type="ECO:0000256" key="1">
    <source>
        <dbReference type="SAM" id="Phobius"/>
    </source>
</evidence>
<reference evidence="2 3" key="1">
    <citation type="submission" date="2020-08" db="EMBL/GenBank/DDBJ databases">
        <title>Sequencing the genomes of 1000 actinobacteria strains.</title>
        <authorList>
            <person name="Klenk H.-P."/>
        </authorList>
    </citation>
    <scope>NUCLEOTIDE SEQUENCE [LARGE SCALE GENOMIC DNA]</scope>
    <source>
        <strain evidence="2 3">DSM 41654</strain>
    </source>
</reference>
<dbReference type="RefSeq" id="WP_184947212.1">
    <property type="nucleotide sequence ID" value="NZ_JACHJV010000004.1"/>
</dbReference>
<dbReference type="EMBL" id="JACHJV010000004">
    <property type="protein sequence ID" value="MBB4929131.1"/>
    <property type="molecule type" value="Genomic_DNA"/>
</dbReference>
<keyword evidence="1" id="KW-0812">Transmembrane</keyword>
<accession>A0A7W7W022</accession>
<protein>
    <submittedName>
        <fullName evidence="2">Uncharacterized protein</fullName>
    </submittedName>
</protein>
<name>A0A7W7W022_KITKI</name>
<organism evidence="2 3">
    <name type="scientific">Kitasatospora kifunensis</name>
    <name type="common">Streptomyces kifunensis</name>
    <dbReference type="NCBI Taxonomy" id="58351"/>
    <lineage>
        <taxon>Bacteria</taxon>
        <taxon>Bacillati</taxon>
        <taxon>Actinomycetota</taxon>
        <taxon>Actinomycetes</taxon>
        <taxon>Kitasatosporales</taxon>
        <taxon>Streptomycetaceae</taxon>
        <taxon>Kitasatospora</taxon>
    </lineage>
</organism>
<evidence type="ECO:0000313" key="3">
    <source>
        <dbReference type="Proteomes" id="UP000540506"/>
    </source>
</evidence>
<feature type="transmembrane region" description="Helical" evidence="1">
    <location>
        <begin position="59"/>
        <end position="80"/>
    </location>
</feature>
<sequence length="196" mass="20841">MIAVVVGLNAALFAAFLSRATRALGVLAISVLAAGAYGGGSYALLHLLLPHGLPHFSGSPQLIVPAAVVLAAAAVALVVASRIRLRRLVGRQHARYAELWAELSRELHDRYPGELTPEQDQVNGHLAAAAAAHWWRGRAALTELRQGAVHGVEVVRDVARTRQGPDLKAKLPALVAARGDVLDAVRRYFPSAPSRL</sequence>
<keyword evidence="3" id="KW-1185">Reference proteome</keyword>
<dbReference type="Proteomes" id="UP000540506">
    <property type="component" value="Unassembled WGS sequence"/>
</dbReference>
<comment type="caution">
    <text evidence="2">The sequence shown here is derived from an EMBL/GenBank/DDBJ whole genome shotgun (WGS) entry which is preliminary data.</text>
</comment>
<dbReference type="AlphaFoldDB" id="A0A7W7W022"/>
<evidence type="ECO:0000313" key="2">
    <source>
        <dbReference type="EMBL" id="MBB4929131.1"/>
    </source>
</evidence>
<keyword evidence="1" id="KW-1133">Transmembrane helix</keyword>
<gene>
    <name evidence="2" type="ORF">FHR34_008230</name>
</gene>
<keyword evidence="1" id="KW-0472">Membrane</keyword>
<proteinExistence type="predicted"/>